<evidence type="ECO:0000313" key="8">
    <source>
        <dbReference type="Proteomes" id="UP000319576"/>
    </source>
</evidence>
<dbReference type="Pfam" id="PF16697">
    <property type="entry name" value="Yop-YscD_cpl"/>
    <property type="match status" value="1"/>
</dbReference>
<keyword evidence="3 7" id="KW-0418">Kinase</keyword>
<dbReference type="SUPFAM" id="SSF49879">
    <property type="entry name" value="SMAD/FHA domain"/>
    <property type="match status" value="1"/>
</dbReference>
<dbReference type="CDD" id="cd00060">
    <property type="entry name" value="FHA"/>
    <property type="match status" value="1"/>
</dbReference>
<dbReference type="SUPFAM" id="SSF56112">
    <property type="entry name" value="Protein kinase-like (PK-like)"/>
    <property type="match status" value="1"/>
</dbReference>
<dbReference type="KEGG" id="uli:ETAA1_63590"/>
<dbReference type="EC" id="2.7.11.1" evidence="7"/>
<evidence type="ECO:0000256" key="2">
    <source>
        <dbReference type="ARBA" id="ARBA00022741"/>
    </source>
</evidence>
<protein>
    <submittedName>
        <fullName evidence="7">Serine/threonine-protein kinase PknH</fullName>
        <ecNumber evidence="7">2.7.11.1</ecNumber>
    </submittedName>
</protein>
<dbReference type="Gene3D" id="1.10.510.10">
    <property type="entry name" value="Transferase(Phosphotransferase) domain 1"/>
    <property type="match status" value="1"/>
</dbReference>
<dbReference type="PROSITE" id="PS50006">
    <property type="entry name" value="FHA_DOMAIN"/>
    <property type="match status" value="1"/>
</dbReference>
<evidence type="ECO:0000259" key="6">
    <source>
        <dbReference type="PROSITE" id="PS50011"/>
    </source>
</evidence>
<dbReference type="Proteomes" id="UP000319576">
    <property type="component" value="Chromosome"/>
</dbReference>
<evidence type="ECO:0000256" key="3">
    <source>
        <dbReference type="ARBA" id="ARBA00022777"/>
    </source>
</evidence>
<dbReference type="InterPro" id="IPR032030">
    <property type="entry name" value="YscD_cytoplasmic_dom"/>
</dbReference>
<dbReference type="Gene3D" id="3.30.200.20">
    <property type="entry name" value="Phosphorylase Kinase, domain 1"/>
    <property type="match status" value="1"/>
</dbReference>
<evidence type="ECO:0000313" key="7">
    <source>
        <dbReference type="EMBL" id="QDU24345.1"/>
    </source>
</evidence>
<dbReference type="GO" id="GO:0005524">
    <property type="term" value="F:ATP binding"/>
    <property type="evidence" value="ECO:0007669"/>
    <property type="project" value="UniProtKB-KW"/>
</dbReference>
<evidence type="ECO:0000256" key="4">
    <source>
        <dbReference type="ARBA" id="ARBA00022840"/>
    </source>
</evidence>
<dbReference type="CDD" id="cd14014">
    <property type="entry name" value="STKc_PknB_like"/>
    <property type="match status" value="1"/>
</dbReference>
<keyword evidence="8" id="KW-1185">Reference proteome</keyword>
<proteinExistence type="predicted"/>
<organism evidence="7 8">
    <name type="scientific">Urbifossiella limnaea</name>
    <dbReference type="NCBI Taxonomy" id="2528023"/>
    <lineage>
        <taxon>Bacteria</taxon>
        <taxon>Pseudomonadati</taxon>
        <taxon>Planctomycetota</taxon>
        <taxon>Planctomycetia</taxon>
        <taxon>Gemmatales</taxon>
        <taxon>Gemmataceae</taxon>
        <taxon>Urbifossiella</taxon>
    </lineage>
</organism>
<evidence type="ECO:0000259" key="5">
    <source>
        <dbReference type="PROSITE" id="PS50006"/>
    </source>
</evidence>
<dbReference type="SMART" id="SM00240">
    <property type="entry name" value="FHA"/>
    <property type="match status" value="1"/>
</dbReference>
<keyword evidence="1 7" id="KW-0808">Transferase</keyword>
<dbReference type="PANTHER" id="PTHR43289:SF6">
    <property type="entry name" value="SERINE_THREONINE-PROTEIN KINASE NEKL-3"/>
    <property type="match status" value="1"/>
</dbReference>
<gene>
    <name evidence="7" type="primary">pknH_3</name>
    <name evidence="7" type="ORF">ETAA1_63590</name>
</gene>
<dbReference type="PROSITE" id="PS50011">
    <property type="entry name" value="PROTEIN_KINASE_DOM"/>
    <property type="match status" value="1"/>
</dbReference>
<evidence type="ECO:0000256" key="1">
    <source>
        <dbReference type="ARBA" id="ARBA00022679"/>
    </source>
</evidence>
<dbReference type="AlphaFoldDB" id="A0A517Y3I1"/>
<dbReference type="InterPro" id="IPR000253">
    <property type="entry name" value="FHA_dom"/>
</dbReference>
<dbReference type="InterPro" id="IPR008984">
    <property type="entry name" value="SMAD_FHA_dom_sf"/>
</dbReference>
<keyword evidence="4" id="KW-0067">ATP-binding</keyword>
<accession>A0A517Y3I1</accession>
<dbReference type="Pfam" id="PF00069">
    <property type="entry name" value="Pkinase"/>
    <property type="match status" value="1"/>
</dbReference>
<keyword evidence="2" id="KW-0547">Nucleotide-binding</keyword>
<dbReference type="InterPro" id="IPR011009">
    <property type="entry name" value="Kinase-like_dom_sf"/>
</dbReference>
<dbReference type="GO" id="GO:0004674">
    <property type="term" value="F:protein serine/threonine kinase activity"/>
    <property type="evidence" value="ECO:0007669"/>
    <property type="project" value="UniProtKB-EC"/>
</dbReference>
<name>A0A517Y3I1_9BACT</name>
<dbReference type="InterPro" id="IPR000719">
    <property type="entry name" value="Prot_kinase_dom"/>
</dbReference>
<dbReference type="RefSeq" id="WP_145244505.1">
    <property type="nucleotide sequence ID" value="NZ_CP036273.1"/>
</dbReference>
<sequence length="518" mass="54158">MPTRTLVIDGTDLHHFLLAVESGTVRLGDGPAHTAGLIRDLRVVRVRCEIEFDDDRGEVPIDEPGVLVKRALGPGGSLRVGSSSLSMAGTALVPALAEETEVAPALPAAGPRRLKVIDGGDQGHAFRLPDSGTVTVGKSGGSADVGLHDLYVSRVHCSLEVSPAGIVVTHVEGIAGTLIDGKKINGSQELKRGSVLRVGNSHLRLELAAADEPPAEGSKHHKPVRAEAVKEAAPELPPVGHYKLGRSLSRGFTGEVFEATHDTTGQTVALKLLAAEFPAAPAELEAFARELKAAQAVKHPNLIALAGAGRTPAGCWVAREYVPGESAAAVAARVAAGDKPSWTRAARVAVHLGRALEALHRHHVVHGNITPANVLLRADDHATKLTDLRLHQALAGSALHKRVQAAKLLAELPYMAPEQADAGAFVDESADLYAVGAVAYALITGRPPVGGATHAEVVSNLHAGRVTRPGLVYKKVPAAFDAVVMKLLAVHQEDRYATAAQLLADLAPIAEEHDIKLG</sequence>
<dbReference type="Gene3D" id="2.60.200.20">
    <property type="match status" value="1"/>
</dbReference>
<feature type="domain" description="Protein kinase" evidence="6">
    <location>
        <begin position="242"/>
        <end position="510"/>
    </location>
</feature>
<dbReference type="PANTHER" id="PTHR43289">
    <property type="entry name" value="MITOGEN-ACTIVATED PROTEIN KINASE KINASE KINASE 20-RELATED"/>
    <property type="match status" value="1"/>
</dbReference>
<reference evidence="7 8" key="1">
    <citation type="submission" date="2019-02" db="EMBL/GenBank/DDBJ databases">
        <title>Deep-cultivation of Planctomycetes and their phenomic and genomic characterization uncovers novel biology.</title>
        <authorList>
            <person name="Wiegand S."/>
            <person name="Jogler M."/>
            <person name="Boedeker C."/>
            <person name="Pinto D."/>
            <person name="Vollmers J."/>
            <person name="Rivas-Marin E."/>
            <person name="Kohn T."/>
            <person name="Peeters S.H."/>
            <person name="Heuer A."/>
            <person name="Rast P."/>
            <person name="Oberbeckmann S."/>
            <person name="Bunk B."/>
            <person name="Jeske O."/>
            <person name="Meyerdierks A."/>
            <person name="Storesund J.E."/>
            <person name="Kallscheuer N."/>
            <person name="Luecker S."/>
            <person name="Lage O.M."/>
            <person name="Pohl T."/>
            <person name="Merkel B.J."/>
            <person name="Hornburger P."/>
            <person name="Mueller R.-W."/>
            <person name="Bruemmer F."/>
            <person name="Labrenz M."/>
            <person name="Spormann A.M."/>
            <person name="Op den Camp H."/>
            <person name="Overmann J."/>
            <person name="Amann R."/>
            <person name="Jetten M.S.M."/>
            <person name="Mascher T."/>
            <person name="Medema M.H."/>
            <person name="Devos D.P."/>
            <person name="Kaster A.-K."/>
            <person name="Ovreas L."/>
            <person name="Rohde M."/>
            <person name="Galperin M.Y."/>
            <person name="Jogler C."/>
        </authorList>
    </citation>
    <scope>NUCLEOTIDE SEQUENCE [LARGE SCALE GENOMIC DNA]</scope>
    <source>
        <strain evidence="7 8">ETA_A1</strain>
    </source>
</reference>
<dbReference type="OrthoDB" id="6111975at2"/>
<feature type="domain" description="FHA" evidence="5">
    <location>
        <begin position="134"/>
        <end position="184"/>
    </location>
</feature>
<dbReference type="EMBL" id="CP036273">
    <property type="protein sequence ID" value="QDU24345.1"/>
    <property type="molecule type" value="Genomic_DNA"/>
</dbReference>